<reference evidence="7" key="1">
    <citation type="submission" date="2017-04" db="EMBL/GenBank/DDBJ databases">
        <authorList>
            <person name="Varghese N."/>
            <person name="Submissions S."/>
        </authorList>
    </citation>
    <scope>NUCLEOTIDE SEQUENCE [LARGE SCALE GENOMIC DNA]</scope>
</reference>
<evidence type="ECO:0000256" key="2">
    <source>
        <dbReference type="ARBA" id="ARBA00022692"/>
    </source>
</evidence>
<evidence type="ECO:0000256" key="4">
    <source>
        <dbReference type="ARBA" id="ARBA00023136"/>
    </source>
</evidence>
<proteinExistence type="predicted"/>
<dbReference type="Proteomes" id="UP000194450">
    <property type="component" value="Unassembled WGS sequence"/>
</dbReference>
<dbReference type="GO" id="GO:0009306">
    <property type="term" value="P:protein secretion"/>
    <property type="evidence" value="ECO:0007669"/>
    <property type="project" value="InterPro"/>
</dbReference>
<evidence type="ECO:0000313" key="6">
    <source>
        <dbReference type="EMBL" id="SMQ69816.1"/>
    </source>
</evidence>
<dbReference type="AlphaFoldDB" id="A0A1Y6F5T6"/>
<keyword evidence="3" id="KW-1133">Transmembrane helix</keyword>
<accession>A0A1Y6F5T6</accession>
<gene>
    <name evidence="6" type="ORF">SAMN06297229_1755</name>
</gene>
<protein>
    <submittedName>
        <fullName evidence="6">Autotransporter translocation and assembly factor TamB</fullName>
    </submittedName>
</protein>
<keyword evidence="2" id="KW-0812">Transmembrane</keyword>
<evidence type="ECO:0000259" key="5">
    <source>
        <dbReference type="Pfam" id="PF04357"/>
    </source>
</evidence>
<dbReference type="PANTHER" id="PTHR36985">
    <property type="entry name" value="TRANSLOCATION AND ASSEMBLY MODULE SUBUNIT TAMB"/>
    <property type="match status" value="1"/>
</dbReference>
<dbReference type="InterPro" id="IPR007452">
    <property type="entry name" value="TamB_C"/>
</dbReference>
<organism evidence="6 7">
    <name type="scientific">Pseudidiomarina planktonica</name>
    <dbReference type="NCBI Taxonomy" id="1323738"/>
    <lineage>
        <taxon>Bacteria</taxon>
        <taxon>Pseudomonadati</taxon>
        <taxon>Pseudomonadota</taxon>
        <taxon>Gammaproteobacteria</taxon>
        <taxon>Alteromonadales</taxon>
        <taxon>Idiomarinaceae</taxon>
        <taxon>Pseudidiomarina</taxon>
    </lineage>
</organism>
<dbReference type="Pfam" id="PF04357">
    <property type="entry name" value="TamB"/>
    <property type="match status" value="1"/>
</dbReference>
<dbReference type="GO" id="GO:0097347">
    <property type="term" value="C:TAM protein secretion complex"/>
    <property type="evidence" value="ECO:0007669"/>
    <property type="project" value="TreeGrafter"/>
</dbReference>
<evidence type="ECO:0000256" key="3">
    <source>
        <dbReference type="ARBA" id="ARBA00022989"/>
    </source>
</evidence>
<keyword evidence="4" id="KW-0472">Membrane</keyword>
<keyword evidence="7" id="KW-1185">Reference proteome</keyword>
<sequence>MNIYKLLATIILLIFVGIPLLLWGLVATESGSRFVASTAIDYLPTDVVDLRYEQLNGTLIDSFEIRDLTITTGGQNITIKSLQLSWRPLALLDGSVHLTKLTLIEPHLQLAASSSEEPPQQSPVLPDIRLPLQLTVDKLRITSARLSNNDGLNQELASLVASINYRNSDLALSQLQLQYQDIAKLNSGSIRVTTTKNYPLKAKLDWQLNVSELQSINGTTSVEGDATKVTVANQLDINNQRLELAATLTELLQAPAFDASLRMQQVDVAQLFTSSPSEQLPDDLTGVVQASGSLEQMLVELDLAAQVPELDSVQLVGTLDLTETQLVVKQLEVTQSKDGEENRLSLQGDINKWASANPELTISAQWDDLSYPAVIADAASQMGTLEVSGTLDSYQVNLNHQLNYQSYSFDHSLRGTGSSSAFTIASSELVGEQGQLINEASVDWSDGLEASVLINKASLQLAELNFNAKGSASYREDVLNITNFEITGPDSQLTVNGTLGRDQAINWQGRIANLETYSAVLPGQNIAGSIAAKGTLSGDIQALKFDVESAANDITYGALDFEQMALQLGGGFSENVLTVNLTKFSFSEAALGNWQLDQPTNIEVPVQDILALSFDDFCLQASASSLCLQQRIVEEQSRSLNRLEVVADQFPLSIISDLLREYPARFFGAVDAEAWLTLNTKDNSFVASEGYLKSTNAKVALETQNQRVSFKDIAANWTADEKNIIADLKILPAAIAGDLAGNVRITDWQNTGALNGNITANFSDLALFQIVIPQMSYESGSLTTDIDIGGTIDTPEFLGKLELSASQLGFTQLGLLLTELSLDIENDSTNLSVFTVKGAAQSSQGAAQITGQISPFQPGFDLQVEGENFRVVDTPKLTLDMSPNVSAYFVDNQLTVRGELTIPYARIEQPELESTVSKSADVEIYSAGERVTTDAETPIPLDAKIRISLGDDVRVKAFGFDGRLTGSLQVTDDGKRPTTASGNIAVARGLYEIYGQELDIERGALIYTGGVISNPGLDLRVQREFTAGAFSDSVQVGAQVGGTLTAPSLRLFSNPAMPDSQILSYLILGRGPATASGTDENLQLQAAMLLGSQGVDFLGKDLKDAFSIDEIGIDSGDDLNTSSFFIGKHLSPRLYVKYGIGLLEPINTFFLRYQLTEQLQLESTSSTEAQGGDLIYVIEKD</sequence>
<evidence type="ECO:0000313" key="7">
    <source>
        <dbReference type="Proteomes" id="UP000194450"/>
    </source>
</evidence>
<name>A0A1Y6F5T6_9GAMM</name>
<comment type="subcellular location">
    <subcellularLocation>
        <location evidence="1">Membrane</location>
        <topology evidence="1">Single-pass membrane protein</topology>
    </subcellularLocation>
</comment>
<dbReference type="EMBL" id="FXWH01000001">
    <property type="protein sequence ID" value="SMQ69816.1"/>
    <property type="molecule type" value="Genomic_DNA"/>
</dbReference>
<dbReference type="GO" id="GO:0005886">
    <property type="term" value="C:plasma membrane"/>
    <property type="evidence" value="ECO:0007669"/>
    <property type="project" value="InterPro"/>
</dbReference>
<evidence type="ECO:0000256" key="1">
    <source>
        <dbReference type="ARBA" id="ARBA00004167"/>
    </source>
</evidence>
<dbReference type="RefSeq" id="WP_086434778.1">
    <property type="nucleotide sequence ID" value="NZ_FXWH01000001.1"/>
</dbReference>
<dbReference type="PANTHER" id="PTHR36985:SF1">
    <property type="entry name" value="TRANSLOCATION AND ASSEMBLY MODULE SUBUNIT TAMB"/>
    <property type="match status" value="1"/>
</dbReference>
<feature type="domain" description="Translocation and assembly module TamB C-terminal" evidence="5">
    <location>
        <begin position="841"/>
        <end position="1176"/>
    </location>
</feature>
<dbReference type="OrthoDB" id="5555605at2"/>